<organism evidence="2 3">
    <name type="scientific">Spirosoma agri</name>
    <dbReference type="NCBI Taxonomy" id="1987381"/>
    <lineage>
        <taxon>Bacteria</taxon>
        <taxon>Pseudomonadati</taxon>
        <taxon>Bacteroidota</taxon>
        <taxon>Cytophagia</taxon>
        <taxon>Cytophagales</taxon>
        <taxon>Cytophagaceae</taxon>
        <taxon>Spirosoma</taxon>
    </lineage>
</organism>
<gene>
    <name evidence="2" type="ORF">GK091_23290</name>
</gene>
<feature type="transmembrane region" description="Helical" evidence="1">
    <location>
        <begin position="188"/>
        <end position="208"/>
    </location>
</feature>
<protein>
    <recommendedName>
        <fullName evidence="4">DoxX family membrane protein</fullName>
    </recommendedName>
</protein>
<feature type="transmembrane region" description="Helical" evidence="1">
    <location>
        <begin position="117"/>
        <end position="135"/>
    </location>
</feature>
<keyword evidence="1" id="KW-0812">Transmembrane</keyword>
<reference evidence="2 3" key="1">
    <citation type="submission" date="2020-02" db="EMBL/GenBank/DDBJ databases">
        <title>Draft genome sequence of two Spirosoma agri KCTC 52727 and Spirosoma terrae KCTC 52035.</title>
        <authorList>
            <person name="Rojas J."/>
            <person name="Ambika Manirajan B."/>
            <person name="Ratering S."/>
            <person name="Suarez C."/>
            <person name="Schnell S."/>
        </authorList>
    </citation>
    <scope>NUCLEOTIDE SEQUENCE [LARGE SCALE GENOMIC DNA]</scope>
    <source>
        <strain evidence="2 3">KCTC 52727</strain>
    </source>
</reference>
<evidence type="ECO:0000313" key="3">
    <source>
        <dbReference type="Proteomes" id="UP000477386"/>
    </source>
</evidence>
<dbReference type="AlphaFoldDB" id="A0A6M0IQN0"/>
<sequence length="228" mass="25302">MFRLIDALRSKTWACLFVIFLRYLIGGAFVYAGWGKALGGRFMPAGTLQLPPDHGISIDLFFEALYRTGIWWNFLGVGQVIAGALLVTQRFATLGAVAFLPISLNVFVITISMDFHFTPVLTGLIVAANLGLLLWDYQKIAPLFYPNRAGEMLIQLRSDQLGSPGYWQGLGLLILLTSSLFGNRENALVWFPLCLAEGLLGLVGFFIVNRRQQKCNPDFRAGKPNNNL</sequence>
<feature type="transmembrane region" description="Helical" evidence="1">
    <location>
        <begin position="70"/>
        <end position="87"/>
    </location>
</feature>
<proteinExistence type="predicted"/>
<dbReference type="RefSeq" id="WP_164042529.1">
    <property type="nucleotide sequence ID" value="NZ_JAAGNZ010000002.1"/>
</dbReference>
<accession>A0A6M0IQN0</accession>
<keyword evidence="1" id="KW-1133">Transmembrane helix</keyword>
<dbReference type="EMBL" id="JAAGNZ010000002">
    <property type="protein sequence ID" value="NEU69825.1"/>
    <property type="molecule type" value="Genomic_DNA"/>
</dbReference>
<evidence type="ECO:0000313" key="2">
    <source>
        <dbReference type="EMBL" id="NEU69825.1"/>
    </source>
</evidence>
<evidence type="ECO:0000256" key="1">
    <source>
        <dbReference type="SAM" id="Phobius"/>
    </source>
</evidence>
<keyword evidence="3" id="KW-1185">Reference proteome</keyword>
<feature type="transmembrane region" description="Helical" evidence="1">
    <location>
        <begin position="12"/>
        <end position="34"/>
    </location>
</feature>
<feature type="transmembrane region" description="Helical" evidence="1">
    <location>
        <begin position="94"/>
        <end position="111"/>
    </location>
</feature>
<name>A0A6M0IQN0_9BACT</name>
<comment type="caution">
    <text evidence="2">The sequence shown here is derived from an EMBL/GenBank/DDBJ whole genome shotgun (WGS) entry which is preliminary data.</text>
</comment>
<keyword evidence="1" id="KW-0472">Membrane</keyword>
<feature type="transmembrane region" description="Helical" evidence="1">
    <location>
        <begin position="165"/>
        <end position="182"/>
    </location>
</feature>
<evidence type="ECO:0008006" key="4">
    <source>
        <dbReference type="Google" id="ProtNLM"/>
    </source>
</evidence>
<dbReference type="Proteomes" id="UP000477386">
    <property type="component" value="Unassembled WGS sequence"/>
</dbReference>